<evidence type="ECO:0000256" key="4">
    <source>
        <dbReference type="ARBA" id="ARBA00022768"/>
    </source>
</evidence>
<evidence type="ECO:0000256" key="2">
    <source>
        <dbReference type="ARBA" id="ARBA00007411"/>
    </source>
</evidence>
<evidence type="ECO:0000256" key="5">
    <source>
        <dbReference type="ARBA" id="ARBA00022917"/>
    </source>
</evidence>
<dbReference type="SUPFAM" id="SSF54984">
    <property type="entry name" value="eEF-1beta-like"/>
    <property type="match status" value="1"/>
</dbReference>
<sequence length="99" mass="10492">MPGLRLHGAITMGKVAAKIKVMPESPEVDLDDLQERLEGVLPEGTKINGFEREDVAFGLVALTPTVIVPDDTGGTEAVEEAFANVDDVESVSVESTGRL</sequence>
<dbReference type="GO" id="GO:0003746">
    <property type="term" value="F:translation elongation factor activity"/>
    <property type="evidence" value="ECO:0007669"/>
    <property type="project" value="UniProtKB-UniRule"/>
</dbReference>
<comment type="function">
    <text evidence="1 7">Promotes the exchange of GDP for GTP in EF-1-alpha/GDP, thus allowing the regeneration of EF-1-alpha/GTP that could then be used to form the ternary complex EF-1-alpha/GTP/AAtRNA.</text>
</comment>
<accession>V5TL62</accession>
<keyword evidence="5 7" id="KW-0648">Protein biosynthesis</keyword>
<gene>
    <name evidence="9" type="primary">ef1B</name>
    <name evidence="7" type="synonym">ef1b</name>
    <name evidence="9" type="ORF">HISP_05170</name>
</gene>
<dbReference type="EMBL" id="CP006884">
    <property type="protein sequence ID" value="AHB65425.1"/>
    <property type="molecule type" value="Genomic_DNA"/>
</dbReference>
<keyword evidence="10" id="KW-1185">Reference proteome</keyword>
<dbReference type="PIRSF" id="PIRSF006521">
    <property type="entry name" value="Transl_elong_EF1B_B_arc"/>
    <property type="match status" value="1"/>
</dbReference>
<dbReference type="InterPro" id="IPR004542">
    <property type="entry name" value="Transl_elong_EF1B_B_arc"/>
</dbReference>
<dbReference type="Gene3D" id="3.30.70.60">
    <property type="match status" value="1"/>
</dbReference>
<evidence type="ECO:0000256" key="6">
    <source>
        <dbReference type="ARBA" id="ARBA00032274"/>
    </source>
</evidence>
<evidence type="ECO:0000256" key="1">
    <source>
        <dbReference type="ARBA" id="ARBA00003815"/>
    </source>
</evidence>
<dbReference type="NCBIfam" id="TIGR00489">
    <property type="entry name" value="aEF-1_beta"/>
    <property type="match status" value="1"/>
</dbReference>
<dbReference type="HAMAP" id="MF_00043">
    <property type="entry name" value="EF1_beta"/>
    <property type="match status" value="1"/>
</dbReference>
<feature type="domain" description="Translation elongation factor EF1B beta/delta subunit guanine nucleotide exchange" evidence="8">
    <location>
        <begin position="14"/>
        <end position="99"/>
    </location>
</feature>
<dbReference type="InterPro" id="IPR014717">
    <property type="entry name" value="Transl_elong_EF1B/ribsomal_bS6"/>
</dbReference>
<dbReference type="PANTHER" id="PTHR39647:SF1">
    <property type="entry name" value="ELONGATION FACTOR 1-BETA"/>
    <property type="match status" value="1"/>
</dbReference>
<dbReference type="NCBIfam" id="NF001670">
    <property type="entry name" value="PRK00435.1"/>
    <property type="match status" value="1"/>
</dbReference>
<dbReference type="Proteomes" id="UP000018572">
    <property type="component" value="Chromosome 1"/>
</dbReference>
<dbReference type="CDD" id="cd00292">
    <property type="entry name" value="EF1B"/>
    <property type="match status" value="1"/>
</dbReference>
<dbReference type="HOGENOM" id="CLU_165896_0_0_2"/>
<reference evidence="9 10" key="1">
    <citation type="journal article" date="2014" name="Genome Announc.">
        <title>Complete Genome Sequence of the Extremely Halophilic Archaeon Haloarcula hispanica Strain N601.</title>
        <authorList>
            <person name="Ding J.Y."/>
            <person name="Chiang P.W."/>
            <person name="Hong M.J."/>
            <person name="Dyall-Smith M."/>
            <person name="Tang S.L."/>
        </authorList>
    </citation>
    <scope>NUCLEOTIDE SEQUENCE [LARGE SCALE GENOMIC DNA]</scope>
    <source>
        <strain evidence="9 10">N601</strain>
    </source>
</reference>
<keyword evidence="4 7" id="KW-0251">Elongation factor</keyword>
<organism evidence="9 10">
    <name type="scientific">Haloarcula hispanica N601</name>
    <dbReference type="NCBI Taxonomy" id="1417673"/>
    <lineage>
        <taxon>Archaea</taxon>
        <taxon>Methanobacteriati</taxon>
        <taxon>Methanobacteriota</taxon>
        <taxon>Stenosarchaea group</taxon>
        <taxon>Halobacteria</taxon>
        <taxon>Halobacteriales</taxon>
        <taxon>Haloarculaceae</taxon>
        <taxon>Haloarcula</taxon>
    </lineage>
</organism>
<evidence type="ECO:0000313" key="10">
    <source>
        <dbReference type="Proteomes" id="UP000018572"/>
    </source>
</evidence>
<dbReference type="KEGG" id="hhn:HISP_05170"/>
<dbReference type="Pfam" id="PF00736">
    <property type="entry name" value="EF1_GNE"/>
    <property type="match status" value="1"/>
</dbReference>
<dbReference type="InterPro" id="IPR036219">
    <property type="entry name" value="eEF-1beta-like_sf"/>
</dbReference>
<proteinExistence type="inferred from homology"/>
<dbReference type="AlphaFoldDB" id="V5TL62"/>
<dbReference type="InterPro" id="IPR014038">
    <property type="entry name" value="EF1B_bsu/dsu_GNE"/>
</dbReference>
<evidence type="ECO:0000313" key="9">
    <source>
        <dbReference type="EMBL" id="AHB65425.1"/>
    </source>
</evidence>
<protein>
    <recommendedName>
        <fullName evidence="3 7">Elongation factor 1-beta</fullName>
        <shortName evidence="7">EF-1-beta</shortName>
    </recommendedName>
    <alternativeName>
        <fullName evidence="6 7">aEF-1beta</fullName>
    </alternativeName>
</protein>
<name>V5TL62_HALHI</name>
<dbReference type="SMART" id="SM00888">
    <property type="entry name" value="EF1_GNE"/>
    <property type="match status" value="1"/>
</dbReference>
<comment type="similarity">
    <text evidence="2 7">Belongs to the EF-1-beta/EF-1-delta family.</text>
</comment>
<evidence type="ECO:0000256" key="7">
    <source>
        <dbReference type="HAMAP-Rule" id="MF_00043"/>
    </source>
</evidence>
<evidence type="ECO:0000259" key="8">
    <source>
        <dbReference type="SMART" id="SM00888"/>
    </source>
</evidence>
<dbReference type="PANTHER" id="PTHR39647">
    <property type="entry name" value="ELONGATION FACTOR 1-BETA"/>
    <property type="match status" value="1"/>
</dbReference>
<evidence type="ECO:0000256" key="3">
    <source>
        <dbReference type="ARBA" id="ARBA00017600"/>
    </source>
</evidence>